<dbReference type="GO" id="GO:0051879">
    <property type="term" value="F:Hsp90 protein binding"/>
    <property type="evidence" value="ECO:0007669"/>
    <property type="project" value="TreeGrafter"/>
</dbReference>
<keyword evidence="1" id="KW-0677">Repeat</keyword>
<sequence length="108" mass="12556">MEPNEKSTWDNIRDRKNNADGLWVDWSSLHTQGQELYRVKKYEDALRCFNLVIKEDPYTPLVVRDNRAATYIKLGNFPAALDDGRKMIQLDESNCIVGLTSLNENYVF</sequence>
<accession>A0AAD9Z9U5</accession>
<proteinExistence type="predicted"/>
<keyword evidence="4" id="KW-1185">Reference proteome</keyword>
<dbReference type="Gene3D" id="1.25.40.10">
    <property type="entry name" value="Tetratricopeptide repeat domain"/>
    <property type="match status" value="1"/>
</dbReference>
<protein>
    <submittedName>
        <fullName evidence="3">Uncharacterized protein</fullName>
    </submittedName>
</protein>
<organism evidence="3 4">
    <name type="scientific">Lepraria neglecta</name>
    <dbReference type="NCBI Taxonomy" id="209136"/>
    <lineage>
        <taxon>Eukaryota</taxon>
        <taxon>Fungi</taxon>
        <taxon>Dikarya</taxon>
        <taxon>Ascomycota</taxon>
        <taxon>Pezizomycotina</taxon>
        <taxon>Lecanoromycetes</taxon>
        <taxon>OSLEUM clade</taxon>
        <taxon>Lecanoromycetidae</taxon>
        <taxon>Lecanorales</taxon>
        <taxon>Lecanorineae</taxon>
        <taxon>Stereocaulaceae</taxon>
        <taxon>Lepraria</taxon>
    </lineage>
</organism>
<dbReference type="SMART" id="SM00028">
    <property type="entry name" value="TPR"/>
    <property type="match status" value="2"/>
</dbReference>
<dbReference type="PANTHER" id="PTHR22904:SF523">
    <property type="entry name" value="STRESS-INDUCED-PHOSPHOPROTEIN 1"/>
    <property type="match status" value="1"/>
</dbReference>
<evidence type="ECO:0000313" key="3">
    <source>
        <dbReference type="EMBL" id="KAK3173703.1"/>
    </source>
</evidence>
<dbReference type="SUPFAM" id="SSF48452">
    <property type="entry name" value="TPR-like"/>
    <property type="match status" value="1"/>
</dbReference>
<dbReference type="Proteomes" id="UP001276659">
    <property type="component" value="Unassembled WGS sequence"/>
</dbReference>
<name>A0AAD9Z9U5_9LECA</name>
<evidence type="ECO:0000313" key="4">
    <source>
        <dbReference type="Proteomes" id="UP001276659"/>
    </source>
</evidence>
<dbReference type="InterPro" id="IPR019734">
    <property type="entry name" value="TPR_rpt"/>
</dbReference>
<dbReference type="InterPro" id="IPR011990">
    <property type="entry name" value="TPR-like_helical_dom_sf"/>
</dbReference>
<dbReference type="PANTHER" id="PTHR22904">
    <property type="entry name" value="TPR REPEAT CONTAINING PROTEIN"/>
    <property type="match status" value="1"/>
</dbReference>
<reference evidence="3" key="1">
    <citation type="submission" date="2022-11" db="EMBL/GenBank/DDBJ databases">
        <title>Chromosomal genome sequence assembly and mating type (MAT) locus characterization of the leprose asexual lichenized fungus Lepraria neglecta (Nyl.) Erichsen.</title>
        <authorList>
            <person name="Allen J.L."/>
            <person name="Pfeffer B."/>
        </authorList>
    </citation>
    <scope>NUCLEOTIDE SEQUENCE</scope>
    <source>
        <strain evidence="3">Allen 5258</strain>
    </source>
</reference>
<evidence type="ECO:0000256" key="2">
    <source>
        <dbReference type="ARBA" id="ARBA00022803"/>
    </source>
</evidence>
<dbReference type="AlphaFoldDB" id="A0AAD9Z9U5"/>
<dbReference type="EMBL" id="JASNWA010000007">
    <property type="protein sequence ID" value="KAK3173703.1"/>
    <property type="molecule type" value="Genomic_DNA"/>
</dbReference>
<comment type="caution">
    <text evidence="3">The sequence shown here is derived from an EMBL/GenBank/DDBJ whole genome shotgun (WGS) entry which is preliminary data.</text>
</comment>
<evidence type="ECO:0000256" key="1">
    <source>
        <dbReference type="ARBA" id="ARBA00022737"/>
    </source>
</evidence>
<keyword evidence="2" id="KW-0802">TPR repeat</keyword>
<gene>
    <name evidence="3" type="ORF">OEA41_007035</name>
</gene>